<keyword evidence="3" id="KW-0863">Zinc-finger</keyword>
<proteinExistence type="predicted"/>
<evidence type="ECO:0000313" key="8">
    <source>
        <dbReference type="Proteomes" id="UP000478052"/>
    </source>
</evidence>
<comment type="caution">
    <text evidence="7">The sequence shown here is derived from an EMBL/GenBank/DDBJ whole genome shotgun (WGS) entry which is preliminary data.</text>
</comment>
<evidence type="ECO:0000256" key="3">
    <source>
        <dbReference type="ARBA" id="ARBA00022771"/>
    </source>
</evidence>
<keyword evidence="5" id="KW-0539">Nucleus</keyword>
<dbReference type="PANTHER" id="PTHR46481">
    <property type="entry name" value="ZINC FINGER BED DOMAIN-CONTAINING PROTEIN 4"/>
    <property type="match status" value="1"/>
</dbReference>
<name>A0A6G0Y223_APHCR</name>
<gene>
    <name evidence="7" type="ORF">FWK35_00023777</name>
</gene>
<keyword evidence="8" id="KW-1185">Reference proteome</keyword>
<protein>
    <submittedName>
        <fullName evidence="7">Zinc finger BED domain-containing protein RICESLEEPER 1-like isoform X1</fullName>
    </submittedName>
</protein>
<dbReference type="InterPro" id="IPR052035">
    <property type="entry name" value="ZnF_BED_domain_contain"/>
</dbReference>
<dbReference type="AlphaFoldDB" id="A0A6G0Y223"/>
<dbReference type="GO" id="GO:0005634">
    <property type="term" value="C:nucleus"/>
    <property type="evidence" value="ECO:0007669"/>
    <property type="project" value="UniProtKB-SubCell"/>
</dbReference>
<sequence>MKNPVLEMFFKYDKLTDLSKCDVENCTARLKGKHASNLEKHVFAYHKTQYVKLQNAKSKNSPAEKVRNYLYLHFSPIHFYDFILFTIFQRKTANCGKQMLMTNFMKNQSITINMSEKILLTACVELVTKNGRPLTMMKDFGFRNIIDPILVGLGSQANCINEHNIKKHISDTASNIISTITRDMTNKLVSLKVDGVTRHNKSFLGINVPYMFENTMDLQIKTLAIFELTQRHNAVYLKETILEVMNKYNLKKRQLFSITSDNAPNMLKITDLLNIIFKMINYFLSFFALEETDTHTELNLQTENIDNDLIQFEDEIGNAVNSLPTTSKIRCAALSLNLALEEALKTTSVQNVLACARAIVKKLRTPTFASLLKRQHKKFAIRDIETRWSSADTLKPAKIGLVQLQKEDITLSDFFAIWWNVIAKLKKNNSILSRALQNTMQQRQILLFANPTFAAVTYLDPRFQCILDADQKSTAKDHLVKTWNTILEVEASIQSSQCDIVETPVQMDENSVNDIDDLEVFLQTQNNSNIEPVTTSEGRRSIRILIEEFDNVTRLQHNKCVHTFWMENKLQRPELFKLAQVLMAVPSTQVTVERTFSGLKFICSDLRSSLSSDLLNEIMIIRANKMGMKI</sequence>
<reference evidence="7 8" key="1">
    <citation type="submission" date="2019-08" db="EMBL/GenBank/DDBJ databases">
        <title>Whole genome of Aphis craccivora.</title>
        <authorList>
            <person name="Voronova N.V."/>
            <person name="Shulinski R.S."/>
            <person name="Bandarenka Y.V."/>
            <person name="Zhorov D.G."/>
            <person name="Warner D."/>
        </authorList>
    </citation>
    <scope>NUCLEOTIDE SEQUENCE [LARGE SCALE GENOMIC DNA]</scope>
    <source>
        <strain evidence="7">180601</strain>
        <tissue evidence="7">Whole Body</tissue>
    </source>
</reference>
<dbReference type="GO" id="GO:0008270">
    <property type="term" value="F:zinc ion binding"/>
    <property type="evidence" value="ECO:0007669"/>
    <property type="project" value="UniProtKB-KW"/>
</dbReference>
<evidence type="ECO:0000256" key="1">
    <source>
        <dbReference type="ARBA" id="ARBA00004123"/>
    </source>
</evidence>
<evidence type="ECO:0000256" key="2">
    <source>
        <dbReference type="ARBA" id="ARBA00022723"/>
    </source>
</evidence>
<evidence type="ECO:0000313" key="7">
    <source>
        <dbReference type="EMBL" id="KAF0747493.1"/>
    </source>
</evidence>
<dbReference type="OrthoDB" id="6629021at2759"/>
<dbReference type="EMBL" id="VUJU01006826">
    <property type="protein sequence ID" value="KAF0747493.1"/>
    <property type="molecule type" value="Genomic_DNA"/>
</dbReference>
<dbReference type="SUPFAM" id="SSF53098">
    <property type="entry name" value="Ribonuclease H-like"/>
    <property type="match status" value="1"/>
</dbReference>
<dbReference type="InterPro" id="IPR008906">
    <property type="entry name" value="HATC_C_dom"/>
</dbReference>
<comment type="subcellular location">
    <subcellularLocation>
        <location evidence="1">Nucleus</location>
    </subcellularLocation>
</comment>
<accession>A0A6G0Y223</accession>
<evidence type="ECO:0000259" key="6">
    <source>
        <dbReference type="Pfam" id="PF05699"/>
    </source>
</evidence>
<dbReference type="InterPro" id="IPR012337">
    <property type="entry name" value="RNaseH-like_sf"/>
</dbReference>
<dbReference type="Pfam" id="PF05699">
    <property type="entry name" value="Dimer_Tnp_hAT"/>
    <property type="match status" value="1"/>
</dbReference>
<organism evidence="7 8">
    <name type="scientific">Aphis craccivora</name>
    <name type="common">Cowpea aphid</name>
    <dbReference type="NCBI Taxonomy" id="307492"/>
    <lineage>
        <taxon>Eukaryota</taxon>
        <taxon>Metazoa</taxon>
        <taxon>Ecdysozoa</taxon>
        <taxon>Arthropoda</taxon>
        <taxon>Hexapoda</taxon>
        <taxon>Insecta</taxon>
        <taxon>Pterygota</taxon>
        <taxon>Neoptera</taxon>
        <taxon>Paraneoptera</taxon>
        <taxon>Hemiptera</taxon>
        <taxon>Sternorrhyncha</taxon>
        <taxon>Aphidomorpha</taxon>
        <taxon>Aphidoidea</taxon>
        <taxon>Aphididae</taxon>
        <taxon>Aphidini</taxon>
        <taxon>Aphis</taxon>
        <taxon>Aphis</taxon>
    </lineage>
</organism>
<keyword evidence="2" id="KW-0479">Metal-binding</keyword>
<feature type="domain" description="HAT C-terminal dimerisation" evidence="6">
    <location>
        <begin position="559"/>
        <end position="623"/>
    </location>
</feature>
<dbReference type="GO" id="GO:0046983">
    <property type="term" value="F:protein dimerization activity"/>
    <property type="evidence" value="ECO:0007669"/>
    <property type="project" value="InterPro"/>
</dbReference>
<evidence type="ECO:0000256" key="5">
    <source>
        <dbReference type="ARBA" id="ARBA00023242"/>
    </source>
</evidence>
<dbReference type="Proteomes" id="UP000478052">
    <property type="component" value="Unassembled WGS sequence"/>
</dbReference>
<dbReference type="PANTHER" id="PTHR46481:SF10">
    <property type="entry name" value="ZINC FINGER BED DOMAIN-CONTAINING PROTEIN 39"/>
    <property type="match status" value="1"/>
</dbReference>
<keyword evidence="4" id="KW-0862">Zinc</keyword>
<evidence type="ECO:0000256" key="4">
    <source>
        <dbReference type="ARBA" id="ARBA00022833"/>
    </source>
</evidence>